<dbReference type="InterPro" id="IPR051747">
    <property type="entry name" value="Angiomotin-like"/>
</dbReference>
<dbReference type="EMBL" id="JAROKS010000021">
    <property type="protein sequence ID" value="KAK1790194.1"/>
    <property type="molecule type" value="Genomic_DNA"/>
</dbReference>
<evidence type="ECO:0000313" key="9">
    <source>
        <dbReference type="EMBL" id="KAK1790194.1"/>
    </source>
</evidence>
<feature type="compositionally biased region" description="Polar residues" evidence="7">
    <location>
        <begin position="190"/>
        <end position="211"/>
    </location>
</feature>
<evidence type="ECO:0000256" key="4">
    <source>
        <dbReference type="ARBA" id="ARBA00022949"/>
    </source>
</evidence>
<evidence type="ECO:0000256" key="6">
    <source>
        <dbReference type="SAM" id="Coils"/>
    </source>
</evidence>
<keyword evidence="10" id="KW-1185">Reference proteome</keyword>
<dbReference type="GO" id="GO:0031410">
    <property type="term" value="C:cytoplasmic vesicle"/>
    <property type="evidence" value="ECO:0007669"/>
    <property type="project" value="TreeGrafter"/>
</dbReference>
<evidence type="ECO:0000256" key="2">
    <source>
        <dbReference type="ARBA" id="ARBA00010300"/>
    </source>
</evidence>
<keyword evidence="4" id="KW-0965">Cell junction</keyword>
<dbReference type="Proteomes" id="UP001239994">
    <property type="component" value="Unassembled WGS sequence"/>
</dbReference>
<dbReference type="GO" id="GO:0003365">
    <property type="term" value="P:establishment of cell polarity involved in ameboidal cell migration"/>
    <property type="evidence" value="ECO:0007669"/>
    <property type="project" value="TreeGrafter"/>
</dbReference>
<feature type="region of interest" description="Disordered" evidence="7">
    <location>
        <begin position="257"/>
        <end position="291"/>
    </location>
</feature>
<dbReference type="PANTHER" id="PTHR14826">
    <property type="entry name" value="ANGIOMOTIN"/>
    <property type="match status" value="1"/>
</dbReference>
<feature type="domain" description="Angiomotin C-terminal" evidence="8">
    <location>
        <begin position="663"/>
        <end position="859"/>
    </location>
</feature>
<keyword evidence="3" id="KW-0597">Phosphoprotein</keyword>
<comment type="subcellular location">
    <subcellularLocation>
        <location evidence="1">Cell junction</location>
    </subcellularLocation>
</comment>
<feature type="compositionally biased region" description="Polar residues" evidence="7">
    <location>
        <begin position="1019"/>
        <end position="1038"/>
    </location>
</feature>
<proteinExistence type="inferred from homology"/>
<accession>A0AAD8Z2B7</accession>
<name>A0AAD8Z2B7_9TELE</name>
<sequence length="1053" mass="114555">MFVREIKKFTEDHLGLSQWDDLRGEDILVNTTSGEVTQLFGVCPCPAPPTAPPTAQPVLSGASMRSSEDGVSGTVLQRLMQEHLRYGTGSTGGGTEHDGVSLPHMLSPNNPVSTENLLFEEEGPAAPLYHSIPPQTQPRQEPQGQEHQVDSSSMEKSGGGAQSTGGSVQAAHTVPGLGGLELPSYEEAKSQSQLFRGQQSQNDQQSHNLGHTHTSLQTLGHTIQALPSNPHPNQNLQTQVNLKMSQPNLVHPNLQQGAQVSFGPSSTSSCPPSLSSAPSLASPPSLSSSSVPVTAHVEGRAWLQRGCVGIAPPRDEGLAELKQGHVRSLSERIMQLSLERNGAKQSRELSSTNLREYSPHGPDRPAISPSSTRKSSKATPPPIPPPPKAFVDHRGPPPEYPFKLKTQTMYPTSPSPLSAEHTQVSGEGLLPSVPHQNSPLPSQTSGLIPSQVPVPPYQSAPSLQSLAIPQAQAGPGAQGPPLRMAPQGQHVPGDMFAMANHAQQMLEVLSEENQRLRQELLSQSEKSSNLQRLESEVGHLSDAYESLVKSSSKRETLDKTMRMKLEGEIRRLHDFNRDLRDRLDTANRQLANQEIGGQEDGRLYLSERRESLREMERLEMEAATVRSANEDQRRHIEIMEQALNNAQTKVVRLEEELGKKQVYVERVERLQQALGQLQAACEKREQLEKRLRTRLERELETLRSQQRAGVGVGLPMCESSAPALLDLLREREERILGLEADMMRWEQKYLEESAMRQFAMEAAATAAAQRDTTIIQHSRSGSYSDGCLWQHDGEDKTHSRHCQDIETRMKDLHAQLLEKKAMIKVMEHRSRRDSTPLRPARSVPSISIATGIHSRQTSQTECREMPSWKGSTYVLLGKESVEHLPASLPSFSASLSSLAPSLTSSLAPSLTSSLAPPLASSLAPSFPPLSASSLPLPSPMTSSSSSASLLPFSSATLPLPSMLHPSPLPLPDTFSSLPSTPLLSLHSKSSGRDSSTQTGRSPEAVRAMPPTGRAKTGKTDSPPTQTKSPDSRALTSAGQKIRLPDSDLVEILI</sequence>
<dbReference type="PANTHER" id="PTHR14826:SF12">
    <property type="entry name" value="ANGIOMOTIN-LIKE PROTEIN 1"/>
    <property type="match status" value="1"/>
</dbReference>
<feature type="region of interest" description="Disordered" evidence="7">
    <location>
        <begin position="126"/>
        <end position="211"/>
    </location>
</feature>
<dbReference type="GO" id="GO:0035329">
    <property type="term" value="P:hippo signaling"/>
    <property type="evidence" value="ECO:0007669"/>
    <property type="project" value="TreeGrafter"/>
</dbReference>
<feature type="compositionally biased region" description="Polar residues" evidence="7">
    <location>
        <begin position="434"/>
        <end position="448"/>
    </location>
</feature>
<dbReference type="InterPro" id="IPR024646">
    <property type="entry name" value="Angiomotin_C"/>
</dbReference>
<comment type="caution">
    <text evidence="9">The sequence shown here is derived from an EMBL/GenBank/DDBJ whole genome shotgun (WGS) entry which is preliminary data.</text>
</comment>
<evidence type="ECO:0000313" key="10">
    <source>
        <dbReference type="Proteomes" id="UP001239994"/>
    </source>
</evidence>
<feature type="compositionally biased region" description="Polar residues" evidence="7">
    <location>
        <begin position="405"/>
        <end position="425"/>
    </location>
</feature>
<evidence type="ECO:0000256" key="1">
    <source>
        <dbReference type="ARBA" id="ARBA00004282"/>
    </source>
</evidence>
<keyword evidence="5 6" id="KW-0175">Coiled coil</keyword>
<reference evidence="9" key="1">
    <citation type="submission" date="2023-03" db="EMBL/GenBank/DDBJ databases">
        <title>Electrophorus voltai genome.</title>
        <authorList>
            <person name="Bian C."/>
        </authorList>
    </citation>
    <scope>NUCLEOTIDE SEQUENCE</scope>
    <source>
        <strain evidence="9">CB-2022</strain>
        <tissue evidence="9">Muscle</tissue>
    </source>
</reference>
<dbReference type="GO" id="GO:0030334">
    <property type="term" value="P:regulation of cell migration"/>
    <property type="evidence" value="ECO:0007669"/>
    <property type="project" value="TreeGrafter"/>
</dbReference>
<feature type="region of interest" description="Disordered" evidence="7">
    <location>
        <begin position="979"/>
        <end position="1041"/>
    </location>
</feature>
<dbReference type="InterPro" id="IPR009114">
    <property type="entry name" value="Angiomotin"/>
</dbReference>
<feature type="compositionally biased region" description="Pro residues" evidence="7">
    <location>
        <begin position="379"/>
        <end position="388"/>
    </location>
</feature>
<dbReference type="GO" id="GO:0005923">
    <property type="term" value="C:bicellular tight junction"/>
    <property type="evidence" value="ECO:0007669"/>
    <property type="project" value="TreeGrafter"/>
</dbReference>
<dbReference type="GO" id="GO:0005886">
    <property type="term" value="C:plasma membrane"/>
    <property type="evidence" value="ECO:0007669"/>
    <property type="project" value="TreeGrafter"/>
</dbReference>
<feature type="region of interest" description="Disordered" evidence="7">
    <location>
        <begin position="339"/>
        <end position="460"/>
    </location>
</feature>
<dbReference type="AlphaFoldDB" id="A0AAD8Z2B7"/>
<dbReference type="Pfam" id="PF12240">
    <property type="entry name" value="Angiomotin_C"/>
    <property type="match status" value="1"/>
</dbReference>
<dbReference type="GO" id="GO:0030036">
    <property type="term" value="P:actin cytoskeleton organization"/>
    <property type="evidence" value="ECO:0007669"/>
    <property type="project" value="TreeGrafter"/>
</dbReference>
<feature type="compositionally biased region" description="Low complexity" evidence="7">
    <location>
        <begin position="264"/>
        <end position="291"/>
    </location>
</feature>
<protein>
    <recommendedName>
        <fullName evidence="8">Angiomotin C-terminal domain-containing protein</fullName>
    </recommendedName>
</protein>
<gene>
    <name evidence="9" type="ORF">P4O66_014120</name>
</gene>
<comment type="similarity">
    <text evidence="2">Belongs to the angiomotin family.</text>
</comment>
<evidence type="ECO:0000256" key="7">
    <source>
        <dbReference type="SAM" id="MobiDB-lite"/>
    </source>
</evidence>
<evidence type="ECO:0000256" key="3">
    <source>
        <dbReference type="ARBA" id="ARBA00022553"/>
    </source>
</evidence>
<evidence type="ECO:0000259" key="8">
    <source>
        <dbReference type="Pfam" id="PF12240"/>
    </source>
</evidence>
<dbReference type="GO" id="GO:0001525">
    <property type="term" value="P:angiogenesis"/>
    <property type="evidence" value="ECO:0007669"/>
    <property type="project" value="TreeGrafter"/>
</dbReference>
<feature type="coiled-coil region" evidence="6">
    <location>
        <begin position="576"/>
        <end position="748"/>
    </location>
</feature>
<organism evidence="9 10">
    <name type="scientific">Electrophorus voltai</name>
    <dbReference type="NCBI Taxonomy" id="2609070"/>
    <lineage>
        <taxon>Eukaryota</taxon>
        <taxon>Metazoa</taxon>
        <taxon>Chordata</taxon>
        <taxon>Craniata</taxon>
        <taxon>Vertebrata</taxon>
        <taxon>Euteleostomi</taxon>
        <taxon>Actinopterygii</taxon>
        <taxon>Neopterygii</taxon>
        <taxon>Teleostei</taxon>
        <taxon>Ostariophysi</taxon>
        <taxon>Gymnotiformes</taxon>
        <taxon>Gymnotoidei</taxon>
        <taxon>Gymnotidae</taxon>
        <taxon>Electrophorus</taxon>
    </lineage>
</organism>
<feature type="compositionally biased region" description="Low complexity" evidence="7">
    <location>
        <begin position="979"/>
        <end position="988"/>
    </location>
</feature>
<dbReference type="PRINTS" id="PR01807">
    <property type="entry name" value="ANGIOMOTIN"/>
</dbReference>
<feature type="region of interest" description="Disordered" evidence="7">
    <location>
        <begin position="86"/>
        <end position="112"/>
    </location>
</feature>
<evidence type="ECO:0000256" key="5">
    <source>
        <dbReference type="ARBA" id="ARBA00023054"/>
    </source>
</evidence>
<feature type="compositionally biased region" description="Polar residues" evidence="7">
    <location>
        <begin position="133"/>
        <end position="155"/>
    </location>
</feature>
<feature type="coiled-coil region" evidence="6">
    <location>
        <begin position="499"/>
        <end position="533"/>
    </location>
</feature>